<evidence type="ECO:0000313" key="1">
    <source>
        <dbReference type="EMBL" id="GAA4914129.1"/>
    </source>
</evidence>
<reference evidence="2" key="1">
    <citation type="journal article" date="2019" name="Int. J. Syst. Evol. Microbiol.">
        <title>The Global Catalogue of Microorganisms (GCM) 10K type strain sequencing project: providing services to taxonomists for standard genome sequencing and annotation.</title>
        <authorList>
            <consortium name="The Broad Institute Genomics Platform"/>
            <consortium name="The Broad Institute Genome Sequencing Center for Infectious Disease"/>
            <person name="Wu L."/>
            <person name="Ma J."/>
        </authorList>
    </citation>
    <scope>NUCLEOTIDE SEQUENCE [LARGE SCALE GENOMIC DNA]</scope>
    <source>
        <strain evidence="2">JCM 19129</strain>
    </source>
</reference>
<protein>
    <recommendedName>
        <fullName evidence="3">Transcriptional regulator, AbiEi antitoxin, Type IV TA system</fullName>
    </recommendedName>
</protein>
<dbReference type="EMBL" id="BAABLW010000002">
    <property type="protein sequence ID" value="GAA4914129.1"/>
    <property type="molecule type" value="Genomic_DNA"/>
</dbReference>
<evidence type="ECO:0000313" key="2">
    <source>
        <dbReference type="Proteomes" id="UP001500368"/>
    </source>
</evidence>
<sequence length="357" mass="39954">MDARRFTLLTATGIGNSSSRYALRRAAGRGRLLRIRQGVYISAVDWQEARAWERYRISAAAIAIQAPDTIFCRQTALTLRELPLLSVPREIFRRTFHKSQVGRLDAEELADGSRFWPVRWVQVPAPRGMSRQDADAAYSDGSIAVPVETLELKDVLDAAGKAVRVRLEGLSLAVADTMRCLSSEESVVVMDAVLAGRYAGAMNSDRTSGMKVSQLDSGADFLRSAAQRQQWRWIREFGSSRSESPGESRSRALMHQLGFAIPDLQVSVRLPGGRVVRPDFHWPGTGVIGEFDGRVKYSRAQDLAGIDTNELLYQEKLREDQLRSLGYRMVRWGWTELNDPDRFAQLLLSAGVPRATW</sequence>
<comment type="caution">
    <text evidence="1">The sequence shown here is derived from an EMBL/GenBank/DDBJ whole genome shotgun (WGS) entry which is preliminary data.</text>
</comment>
<proteinExistence type="predicted"/>
<dbReference type="Proteomes" id="UP001500368">
    <property type="component" value="Unassembled WGS sequence"/>
</dbReference>
<dbReference type="RefSeq" id="WP_345476621.1">
    <property type="nucleotide sequence ID" value="NZ_BAABLW010000002.1"/>
</dbReference>
<name>A0ABP9FSL5_9MICC</name>
<keyword evidence="2" id="KW-1185">Reference proteome</keyword>
<organism evidence="1 2">
    <name type="scientific">Nesterenkonia rhizosphaerae</name>
    <dbReference type="NCBI Taxonomy" id="1348272"/>
    <lineage>
        <taxon>Bacteria</taxon>
        <taxon>Bacillati</taxon>
        <taxon>Actinomycetota</taxon>
        <taxon>Actinomycetes</taxon>
        <taxon>Micrococcales</taxon>
        <taxon>Micrococcaceae</taxon>
        <taxon>Nesterenkonia</taxon>
    </lineage>
</organism>
<gene>
    <name evidence="1" type="ORF">GCM10025790_06320</name>
</gene>
<evidence type="ECO:0008006" key="3">
    <source>
        <dbReference type="Google" id="ProtNLM"/>
    </source>
</evidence>
<accession>A0ABP9FSL5</accession>